<organism evidence="1 2">
    <name type="scientific">Pseudogymnoascus destructans (strain ATCC MYA-4855 / 20631-21)</name>
    <name type="common">Bat white-nose syndrome fungus</name>
    <name type="synonym">Geomyces destructans</name>
    <dbReference type="NCBI Taxonomy" id="658429"/>
    <lineage>
        <taxon>Eukaryota</taxon>
        <taxon>Fungi</taxon>
        <taxon>Dikarya</taxon>
        <taxon>Ascomycota</taxon>
        <taxon>Pezizomycotina</taxon>
        <taxon>Leotiomycetes</taxon>
        <taxon>Thelebolales</taxon>
        <taxon>Thelebolaceae</taxon>
        <taxon>Pseudogymnoascus</taxon>
    </lineage>
</organism>
<sequence length="110" mass="12630">MREPSNFIWGPRLAGKLTRAIAGALPQKHTVKMYNMLSSGEASIMAQLRIGHNRLKSCLFRFNLAEYDKCECGITPDTVRHLLFDCEKGQAEQVPMRQKLQQRWGDLSYM</sequence>
<evidence type="ECO:0008006" key="3">
    <source>
        <dbReference type="Google" id="ProtNLM"/>
    </source>
</evidence>
<protein>
    <recommendedName>
        <fullName evidence="3">Reverse transcriptase zinc-binding domain-containing protein</fullName>
    </recommendedName>
</protein>
<dbReference type="Proteomes" id="UP000011064">
    <property type="component" value="Unassembled WGS sequence"/>
</dbReference>
<dbReference type="InParanoid" id="L8FXK9"/>
<dbReference type="AlphaFoldDB" id="L8FXK9"/>
<evidence type="ECO:0000313" key="2">
    <source>
        <dbReference type="Proteomes" id="UP000011064"/>
    </source>
</evidence>
<reference evidence="2" key="1">
    <citation type="submission" date="2010-09" db="EMBL/GenBank/DDBJ databases">
        <title>The genome sequence of Geomyces destructans 20631-21.</title>
        <authorList>
            <consortium name="The Broad Institute Genome Sequencing Platform"/>
            <person name="Cuomo C.A."/>
            <person name="Blehert D.S."/>
            <person name="Lorch J.M."/>
            <person name="Young S.K."/>
            <person name="Zeng Q."/>
            <person name="Gargeya S."/>
            <person name="Fitzgerald M."/>
            <person name="Haas B."/>
            <person name="Abouelleil A."/>
            <person name="Alvarado L."/>
            <person name="Arachchi H.M."/>
            <person name="Berlin A."/>
            <person name="Brown A."/>
            <person name="Chapman S.B."/>
            <person name="Chen Z."/>
            <person name="Dunbar C."/>
            <person name="Freedman E."/>
            <person name="Gearin G."/>
            <person name="Gellesch M."/>
            <person name="Goldberg J."/>
            <person name="Griggs A."/>
            <person name="Gujja S."/>
            <person name="Heiman D."/>
            <person name="Howarth C."/>
            <person name="Larson L."/>
            <person name="Lui A."/>
            <person name="MacDonald P.J.P."/>
            <person name="Montmayeur A."/>
            <person name="Murphy C."/>
            <person name="Neiman D."/>
            <person name="Pearson M."/>
            <person name="Priest M."/>
            <person name="Roberts A."/>
            <person name="Saif S."/>
            <person name="Shea T."/>
            <person name="Shenoy N."/>
            <person name="Sisk P."/>
            <person name="Stolte C."/>
            <person name="Sykes S."/>
            <person name="Wortman J."/>
            <person name="Nusbaum C."/>
            <person name="Birren B."/>
        </authorList>
    </citation>
    <scope>NUCLEOTIDE SEQUENCE [LARGE SCALE GENOMIC DNA]</scope>
    <source>
        <strain evidence="2">ATCC MYA-4855 / 20631-21</strain>
    </source>
</reference>
<evidence type="ECO:0000313" key="1">
    <source>
        <dbReference type="EMBL" id="ELR04441.1"/>
    </source>
</evidence>
<dbReference type="EMBL" id="GL573348">
    <property type="protein sequence ID" value="ELR04441.1"/>
    <property type="molecule type" value="Genomic_DNA"/>
</dbReference>
<gene>
    <name evidence="1" type="ORF">GMDG_06754</name>
</gene>
<name>L8FXK9_PSED2</name>
<dbReference type="HOGENOM" id="CLU_2172136_0_0_1"/>
<accession>L8FXK9</accession>
<keyword evidence="2" id="KW-1185">Reference proteome</keyword>
<dbReference type="VEuPathDB" id="FungiDB:GMDG_06754"/>
<proteinExistence type="predicted"/>
<dbReference type="STRING" id="658429.L8FXK9"/>